<gene>
    <name evidence="2" type="ORF">HYPSUDRAFT_54375</name>
</gene>
<dbReference type="AlphaFoldDB" id="A0A0D2L892"/>
<accession>A0A0D2L892</accession>
<feature type="region of interest" description="Disordered" evidence="1">
    <location>
        <begin position="249"/>
        <end position="289"/>
    </location>
</feature>
<reference evidence="3" key="1">
    <citation type="submission" date="2014-04" db="EMBL/GenBank/DDBJ databases">
        <title>Evolutionary Origins and Diversification of the Mycorrhizal Mutualists.</title>
        <authorList>
            <consortium name="DOE Joint Genome Institute"/>
            <consortium name="Mycorrhizal Genomics Consortium"/>
            <person name="Kohler A."/>
            <person name="Kuo A."/>
            <person name="Nagy L.G."/>
            <person name="Floudas D."/>
            <person name="Copeland A."/>
            <person name="Barry K.W."/>
            <person name="Cichocki N."/>
            <person name="Veneault-Fourrey C."/>
            <person name="LaButti K."/>
            <person name="Lindquist E.A."/>
            <person name="Lipzen A."/>
            <person name="Lundell T."/>
            <person name="Morin E."/>
            <person name="Murat C."/>
            <person name="Riley R."/>
            <person name="Ohm R."/>
            <person name="Sun H."/>
            <person name="Tunlid A."/>
            <person name="Henrissat B."/>
            <person name="Grigoriev I.V."/>
            <person name="Hibbett D.S."/>
            <person name="Martin F."/>
        </authorList>
    </citation>
    <scope>NUCLEOTIDE SEQUENCE [LARGE SCALE GENOMIC DNA]</scope>
    <source>
        <strain evidence="3">FD-334 SS-4</strain>
    </source>
</reference>
<feature type="region of interest" description="Disordered" evidence="1">
    <location>
        <begin position="1"/>
        <end position="35"/>
    </location>
</feature>
<dbReference type="OrthoDB" id="3119724at2759"/>
<name>A0A0D2L892_HYPSF</name>
<evidence type="ECO:0000313" key="2">
    <source>
        <dbReference type="EMBL" id="KJA23427.1"/>
    </source>
</evidence>
<feature type="compositionally biased region" description="Polar residues" evidence="1">
    <location>
        <begin position="1"/>
        <end position="13"/>
    </location>
</feature>
<dbReference type="Proteomes" id="UP000054270">
    <property type="component" value="Unassembled WGS sequence"/>
</dbReference>
<evidence type="ECO:0000256" key="1">
    <source>
        <dbReference type="SAM" id="MobiDB-lite"/>
    </source>
</evidence>
<organism evidence="2 3">
    <name type="scientific">Hypholoma sublateritium (strain FD-334 SS-4)</name>
    <dbReference type="NCBI Taxonomy" id="945553"/>
    <lineage>
        <taxon>Eukaryota</taxon>
        <taxon>Fungi</taxon>
        <taxon>Dikarya</taxon>
        <taxon>Basidiomycota</taxon>
        <taxon>Agaricomycotina</taxon>
        <taxon>Agaricomycetes</taxon>
        <taxon>Agaricomycetidae</taxon>
        <taxon>Agaricales</taxon>
        <taxon>Agaricineae</taxon>
        <taxon>Strophariaceae</taxon>
        <taxon>Hypholoma</taxon>
    </lineage>
</organism>
<evidence type="ECO:0000313" key="3">
    <source>
        <dbReference type="Proteomes" id="UP000054270"/>
    </source>
</evidence>
<sequence length="566" mass="62057">MASLPNSESYSNDGNDDDLSRLLHPGSPVSSDSESGSFKSLKSSVGFFHHTLVLEFNGGTSSTFTLSRRSSKTFHKDSHPITLGATLSINSSPNQQSLFVDDSQHLPPQLTLSESSLHSLDSAPETLKSRANLFTDNTNSPDSPSTATLPFGSVFKPTVDKSLLEPQHPLTLDGYVQAHSPSNPMTLPGSNSTQKFKNPHPGYHLPAYSPLIRTPTTQAHRNVPTSGFASESGSDCFITALTSFQTNSGDSFETAPTSFRSKPANKSSINIVEPQLHPASNSNRDKSRPAALKLPDSALMDNIPNVLRHKWTIFANDRAFAFNRSTLQRSASFFLPHPRAEKPPPRRDPVHDGSLLTPAIHTAVNEALALFDATQRDRALSLRGLSPNPFSRYSPEALARQYATTIDAKNALVLRQSAILADIGLFLELLIPKISIYETDRAKLTNIHQDLDYIHEECINQQINLQFSDLEWRRSADHACGLAFANRKRHSEFSWQERIIAIGEYYNDAQAVGQQFLADPACLIEHRFPALRSQSESEPDAAGGEEDEVLQAGDLGLAKKGAALRQ</sequence>
<protein>
    <submittedName>
        <fullName evidence="2">Uncharacterized protein</fullName>
    </submittedName>
</protein>
<feature type="compositionally biased region" description="Low complexity" evidence="1">
    <location>
        <begin position="25"/>
        <end position="35"/>
    </location>
</feature>
<keyword evidence="3" id="KW-1185">Reference proteome</keyword>
<proteinExistence type="predicted"/>
<dbReference type="EMBL" id="KN817543">
    <property type="protein sequence ID" value="KJA23427.1"/>
    <property type="molecule type" value="Genomic_DNA"/>
</dbReference>
<feature type="compositionally biased region" description="Polar residues" evidence="1">
    <location>
        <begin position="249"/>
        <end position="270"/>
    </location>
</feature>